<evidence type="ECO:0000313" key="2">
    <source>
        <dbReference type="EMBL" id="MDA2805292.1"/>
    </source>
</evidence>
<reference evidence="2" key="1">
    <citation type="submission" date="2023-01" db="EMBL/GenBank/DDBJ databases">
        <title>Draft genome sequence of Nocardiopsis sp. LSu2-4 isolated from halophytes.</title>
        <authorList>
            <person name="Duangmal K."/>
            <person name="Chantavorakit T."/>
        </authorList>
    </citation>
    <scope>NUCLEOTIDE SEQUENCE</scope>
    <source>
        <strain evidence="2">LSu2-4</strain>
    </source>
</reference>
<keyword evidence="3" id="KW-1185">Reference proteome</keyword>
<proteinExistence type="predicted"/>
<evidence type="ECO:0000256" key="1">
    <source>
        <dbReference type="SAM" id="MobiDB-lite"/>
    </source>
</evidence>
<comment type="caution">
    <text evidence="2">The sequence shown here is derived from an EMBL/GenBank/DDBJ whole genome shotgun (WGS) entry which is preliminary data.</text>
</comment>
<name>A0ABT4TKQ2_9ACTN</name>
<feature type="region of interest" description="Disordered" evidence="1">
    <location>
        <begin position="30"/>
        <end position="73"/>
    </location>
</feature>
<dbReference type="EMBL" id="JAQFWP010000019">
    <property type="protein sequence ID" value="MDA2805292.1"/>
    <property type="molecule type" value="Genomic_DNA"/>
</dbReference>
<organism evidence="2 3">
    <name type="scientific">Nocardiopsis suaedae</name>
    <dbReference type="NCBI Taxonomy" id="3018444"/>
    <lineage>
        <taxon>Bacteria</taxon>
        <taxon>Bacillati</taxon>
        <taxon>Actinomycetota</taxon>
        <taxon>Actinomycetes</taxon>
        <taxon>Streptosporangiales</taxon>
        <taxon>Nocardiopsidaceae</taxon>
        <taxon>Nocardiopsis</taxon>
    </lineage>
</organism>
<protein>
    <submittedName>
        <fullName evidence="2">Uncharacterized protein</fullName>
    </submittedName>
</protein>
<gene>
    <name evidence="2" type="ORF">O4U47_12290</name>
</gene>
<accession>A0ABT4TKQ2</accession>
<evidence type="ECO:0000313" key="3">
    <source>
        <dbReference type="Proteomes" id="UP001165685"/>
    </source>
</evidence>
<dbReference type="Proteomes" id="UP001165685">
    <property type="component" value="Unassembled WGS sequence"/>
</dbReference>
<sequence length="73" mass="7363">MPNRAVTVSGRTRIPARLPVIASAIGRMRSTAASKDSESRSTCAWSPPAAGIRSPGSGATSTRTVPPPTGTSG</sequence>